<sequence>MGLVLHITNNPTSILNLNMIENTKGLLESLSAFIRRLNQTSLKRIIIYVIIIYPLVFGIYYKKEILELFKSHKDNQVKVRKLDVANNRCFELREIYGAEAVMLYVYQPNSSRKTSKERIAISVGSVYKPLEENNRVELITRTHVIEDLRTDGVAKITKSSGHVLSNVIFSYGLDVAYIVPIKDIGSNSIIGEVIYVFKEDKNYDINALITSAQMFSYDI</sequence>
<name>A0A5S9BZ66_9CAUD</name>
<keyword evidence="3" id="KW-1185">Reference proteome</keyword>
<accession>A0A5S9BZ66</accession>
<keyword evidence="1" id="KW-0812">Transmembrane</keyword>
<organism evidence="2 3">
    <name type="scientific">Tenacibaculum phage PTm1</name>
    <dbReference type="NCBI Taxonomy" id="2547425"/>
    <lineage>
        <taxon>Viruses</taxon>
        <taxon>Duplodnaviria</taxon>
        <taxon>Heunggongvirae</taxon>
        <taxon>Uroviricota</taxon>
        <taxon>Caudoviricetes</taxon>
        <taxon>Shirahamavirus</taxon>
        <taxon>Shirahamavirus PTm1</taxon>
    </lineage>
</organism>
<dbReference type="KEGG" id="vg:55803060"/>
<evidence type="ECO:0000256" key="1">
    <source>
        <dbReference type="SAM" id="Phobius"/>
    </source>
</evidence>
<evidence type="ECO:0000313" key="2">
    <source>
        <dbReference type="EMBL" id="BBI90647.1"/>
    </source>
</evidence>
<dbReference type="Proteomes" id="UP000422648">
    <property type="component" value="Segment"/>
</dbReference>
<keyword evidence="1" id="KW-1133">Transmembrane helix</keyword>
<feature type="transmembrane region" description="Helical" evidence="1">
    <location>
        <begin position="45"/>
        <end position="61"/>
    </location>
</feature>
<reference evidence="2 3" key="1">
    <citation type="journal article" date="2019" name="Arch. Virol.">
        <title>A novel jumbo Tenacibaculum maritimum lytic phage with head-fiber-like appendages.</title>
        <authorList>
            <person name="Kawato Y."/>
            <person name="Istiqomah I."/>
            <person name="Gaafar A.Y."/>
            <person name="Hanaoka M."/>
            <person name="Ishimaru K."/>
            <person name="Yasuike M."/>
            <person name="Nishiki I."/>
            <person name="Nakamura Y."/>
            <person name="Fujiwara A."/>
            <person name="Nakai T."/>
        </authorList>
    </citation>
    <scope>NUCLEOTIDE SEQUENCE [LARGE SCALE GENOMIC DNA]</scope>
    <source>
        <strain evidence="2 3">PTm1</strain>
    </source>
</reference>
<proteinExistence type="predicted"/>
<dbReference type="EMBL" id="AP019524">
    <property type="protein sequence ID" value="BBI90647.1"/>
    <property type="molecule type" value="Genomic_DNA"/>
</dbReference>
<evidence type="ECO:0000313" key="3">
    <source>
        <dbReference type="Proteomes" id="UP000422648"/>
    </source>
</evidence>
<keyword evidence="1" id="KW-0472">Membrane</keyword>
<protein>
    <submittedName>
        <fullName evidence="2">Uncharacterized protein</fullName>
    </submittedName>
</protein>
<dbReference type="GeneID" id="55803060"/>
<dbReference type="RefSeq" id="YP_009873939.1">
    <property type="nucleotide sequence ID" value="NC_049340.1"/>
</dbReference>